<feature type="compositionally biased region" description="Polar residues" evidence="1">
    <location>
        <begin position="90"/>
        <end position="104"/>
    </location>
</feature>
<organism evidence="2 3">
    <name type="scientific">Catenovulum adriaticum</name>
    <dbReference type="NCBI Taxonomy" id="2984846"/>
    <lineage>
        <taxon>Bacteria</taxon>
        <taxon>Pseudomonadati</taxon>
        <taxon>Pseudomonadota</taxon>
        <taxon>Gammaproteobacteria</taxon>
        <taxon>Alteromonadales</taxon>
        <taxon>Alteromonadaceae</taxon>
        <taxon>Catenovulum</taxon>
    </lineage>
</organism>
<gene>
    <name evidence="2" type="ORF">OLW01_09085</name>
</gene>
<protein>
    <submittedName>
        <fullName evidence="2">Uncharacterized protein</fullName>
    </submittedName>
</protein>
<accession>A0ABY7AIS1</accession>
<evidence type="ECO:0000313" key="2">
    <source>
        <dbReference type="EMBL" id="WAJ69339.1"/>
    </source>
</evidence>
<feature type="region of interest" description="Disordered" evidence="1">
    <location>
        <begin position="79"/>
        <end position="117"/>
    </location>
</feature>
<sequence length="277" mass="30655">MTQLLNRYQQAVLAELNIPIFLHHQSNSDLFETCDDSAVKTANESDAQISSKQISPENTSTNKSAAEISISVNNASAAELEQKHSERHFSQTNDEISGQANSPQPTIPAKPQPNSVNEPVLQQPQIEQNHPAASQPISQPQKNDNIDVIADKLTHASLQGQSAEQNTEQLERDKAIADKTKAINQLASILPTTSTASEVTENNSKKSEQFALRLSAIDASDLSILQVWSHNNDWTFEQDSQHKVIAYHPKLSQHMDFDLSQPTNKKSCWQLILSCLN</sequence>
<name>A0ABY7AIS1_9ALTE</name>
<feature type="compositionally biased region" description="Basic and acidic residues" evidence="1">
    <location>
        <begin position="80"/>
        <end position="89"/>
    </location>
</feature>
<reference evidence="2" key="1">
    <citation type="submission" date="2022-10" db="EMBL/GenBank/DDBJ databases">
        <title>Catenovulum adriacola sp. nov. isolated in the Harbour of Susak.</title>
        <authorList>
            <person name="Schoch T."/>
            <person name="Reich S.J."/>
            <person name="Stoeferle S."/>
            <person name="Flaiz M."/>
            <person name="Kazda M."/>
            <person name="Riedel C.U."/>
            <person name="Duerre P."/>
        </authorList>
    </citation>
    <scope>NUCLEOTIDE SEQUENCE</scope>
    <source>
        <strain evidence="2">TS8</strain>
    </source>
</reference>
<proteinExistence type="predicted"/>
<feature type="region of interest" description="Disordered" evidence="1">
    <location>
        <begin position="42"/>
        <end position="63"/>
    </location>
</feature>
<evidence type="ECO:0000313" key="3">
    <source>
        <dbReference type="Proteomes" id="UP001163726"/>
    </source>
</evidence>
<dbReference type="EMBL" id="CP109965">
    <property type="protein sequence ID" value="WAJ69339.1"/>
    <property type="molecule type" value="Genomic_DNA"/>
</dbReference>
<dbReference type="RefSeq" id="WP_268073551.1">
    <property type="nucleotide sequence ID" value="NZ_CP109965.1"/>
</dbReference>
<dbReference type="Proteomes" id="UP001163726">
    <property type="component" value="Chromosome"/>
</dbReference>
<evidence type="ECO:0000256" key="1">
    <source>
        <dbReference type="SAM" id="MobiDB-lite"/>
    </source>
</evidence>
<keyword evidence="3" id="KW-1185">Reference proteome</keyword>